<sequence length="190" mass="21691">MNKYIKLFEDYTTVSKSNWEGSKLIVTGSYSPKSGDYDGMHSFQSRKKDGFGGKMNDAVNAALLEFYEKKSMNPAIEKIEVKMDDSAWKVDWKVTISESKDGKAWMGLTSRGGAGKKDGLSGSVERAKRQIEKKKKDLSSEFNEPSLETKEVLDFNWTSQKNPKMHIRQIFIAFTKPNKYPHREKLNMLS</sequence>
<accession>A0A6J5NQN2</accession>
<evidence type="ECO:0000256" key="1">
    <source>
        <dbReference type="SAM" id="Coils"/>
    </source>
</evidence>
<proteinExistence type="predicted"/>
<dbReference type="EMBL" id="LR796670">
    <property type="protein sequence ID" value="CAB4159465.1"/>
    <property type="molecule type" value="Genomic_DNA"/>
</dbReference>
<name>A0A6J5NQN2_9CAUD</name>
<evidence type="ECO:0000313" key="2">
    <source>
        <dbReference type="EMBL" id="CAB4159465.1"/>
    </source>
</evidence>
<reference evidence="2" key="1">
    <citation type="submission" date="2020-04" db="EMBL/GenBank/DDBJ databases">
        <authorList>
            <person name="Chiriac C."/>
            <person name="Salcher M."/>
            <person name="Ghai R."/>
            <person name="Kavagutti S V."/>
        </authorList>
    </citation>
    <scope>NUCLEOTIDE SEQUENCE</scope>
</reference>
<gene>
    <name evidence="2" type="ORF">UFOVP699_201</name>
</gene>
<keyword evidence="1" id="KW-0175">Coiled coil</keyword>
<protein>
    <submittedName>
        <fullName evidence="2">Uncharacterized protein</fullName>
    </submittedName>
</protein>
<organism evidence="2">
    <name type="scientific">uncultured Caudovirales phage</name>
    <dbReference type="NCBI Taxonomy" id="2100421"/>
    <lineage>
        <taxon>Viruses</taxon>
        <taxon>Duplodnaviria</taxon>
        <taxon>Heunggongvirae</taxon>
        <taxon>Uroviricota</taxon>
        <taxon>Caudoviricetes</taxon>
        <taxon>Peduoviridae</taxon>
        <taxon>Maltschvirus</taxon>
        <taxon>Maltschvirus maltsch</taxon>
    </lineage>
</organism>
<feature type="coiled-coil region" evidence="1">
    <location>
        <begin position="117"/>
        <end position="144"/>
    </location>
</feature>